<sequence>MSQLFLPTRRGKRRPARALRVHPSPPRHTPPVPTPPNEFRPPTLRNPTAAKKGRQEDAPIGSCSPRGGNSPKRDPARNSTQARENTSILEERPPPEIDWRGARIQTPREMTPSSTCKTQSKRRQTSTSPPLCRSGPTAALHAHALHRGRGPPLQACLPFLALQGKHEKENKEMRGNTPKHPDKPISMNGSFSGLGQEGAGQASNGRLMLLLQRPLRARLALHPPRKHLEIVRDLGRRRSVAPRARHDAHGQHTAVSHPSAHIMQRERATHPQVSASSLRWMRIGMRSGRIIILAPARAPARTHRLPTDAAAPQNDAPPRRPWDIPPRTSV</sequence>
<feature type="region of interest" description="Disordered" evidence="1">
    <location>
        <begin position="1"/>
        <end position="135"/>
    </location>
</feature>
<comment type="caution">
    <text evidence="2">The sequence shown here is derived from an EMBL/GenBank/DDBJ whole genome shotgun (WGS) entry which is preliminary data.</text>
</comment>
<feature type="compositionally biased region" description="Basic residues" evidence="1">
    <location>
        <begin position="9"/>
        <end position="20"/>
    </location>
</feature>
<feature type="region of interest" description="Disordered" evidence="1">
    <location>
        <begin position="167"/>
        <end position="200"/>
    </location>
</feature>
<protein>
    <submittedName>
        <fullName evidence="2">Uncharacterized protein</fullName>
    </submittedName>
</protein>
<feature type="compositionally biased region" description="Polar residues" evidence="1">
    <location>
        <begin position="77"/>
        <end position="88"/>
    </location>
</feature>
<accession>A0AAD7MVS8</accession>
<dbReference type="Proteomes" id="UP001215598">
    <property type="component" value="Unassembled WGS sequence"/>
</dbReference>
<evidence type="ECO:0000313" key="2">
    <source>
        <dbReference type="EMBL" id="KAJ7734844.1"/>
    </source>
</evidence>
<feature type="region of interest" description="Disordered" evidence="1">
    <location>
        <begin position="299"/>
        <end position="330"/>
    </location>
</feature>
<evidence type="ECO:0000256" key="1">
    <source>
        <dbReference type="SAM" id="MobiDB-lite"/>
    </source>
</evidence>
<feature type="region of interest" description="Disordered" evidence="1">
    <location>
        <begin position="243"/>
        <end position="273"/>
    </location>
</feature>
<gene>
    <name evidence="2" type="ORF">B0H16DRAFT_1731605</name>
</gene>
<feature type="compositionally biased region" description="Basic and acidic residues" evidence="1">
    <location>
        <begin position="89"/>
        <end position="101"/>
    </location>
</feature>
<organism evidence="2 3">
    <name type="scientific">Mycena metata</name>
    <dbReference type="NCBI Taxonomy" id="1033252"/>
    <lineage>
        <taxon>Eukaryota</taxon>
        <taxon>Fungi</taxon>
        <taxon>Dikarya</taxon>
        <taxon>Basidiomycota</taxon>
        <taxon>Agaricomycotina</taxon>
        <taxon>Agaricomycetes</taxon>
        <taxon>Agaricomycetidae</taxon>
        <taxon>Agaricales</taxon>
        <taxon>Marasmiineae</taxon>
        <taxon>Mycenaceae</taxon>
        <taxon>Mycena</taxon>
    </lineage>
</organism>
<dbReference type="AlphaFoldDB" id="A0AAD7MVS8"/>
<proteinExistence type="predicted"/>
<keyword evidence="3" id="KW-1185">Reference proteome</keyword>
<name>A0AAD7MVS8_9AGAR</name>
<reference evidence="2" key="1">
    <citation type="submission" date="2023-03" db="EMBL/GenBank/DDBJ databases">
        <title>Massive genome expansion in bonnet fungi (Mycena s.s.) driven by repeated elements and novel gene families across ecological guilds.</title>
        <authorList>
            <consortium name="Lawrence Berkeley National Laboratory"/>
            <person name="Harder C.B."/>
            <person name="Miyauchi S."/>
            <person name="Viragh M."/>
            <person name="Kuo A."/>
            <person name="Thoen E."/>
            <person name="Andreopoulos B."/>
            <person name="Lu D."/>
            <person name="Skrede I."/>
            <person name="Drula E."/>
            <person name="Henrissat B."/>
            <person name="Morin E."/>
            <person name="Kohler A."/>
            <person name="Barry K."/>
            <person name="LaButti K."/>
            <person name="Morin E."/>
            <person name="Salamov A."/>
            <person name="Lipzen A."/>
            <person name="Mereny Z."/>
            <person name="Hegedus B."/>
            <person name="Baldrian P."/>
            <person name="Stursova M."/>
            <person name="Weitz H."/>
            <person name="Taylor A."/>
            <person name="Grigoriev I.V."/>
            <person name="Nagy L.G."/>
            <person name="Martin F."/>
            <person name="Kauserud H."/>
        </authorList>
    </citation>
    <scope>NUCLEOTIDE SEQUENCE</scope>
    <source>
        <strain evidence="2">CBHHK182m</strain>
    </source>
</reference>
<evidence type="ECO:0000313" key="3">
    <source>
        <dbReference type="Proteomes" id="UP001215598"/>
    </source>
</evidence>
<dbReference type="EMBL" id="JARKIB010000130">
    <property type="protein sequence ID" value="KAJ7734844.1"/>
    <property type="molecule type" value="Genomic_DNA"/>
</dbReference>
<feature type="compositionally biased region" description="Pro residues" evidence="1">
    <location>
        <begin position="23"/>
        <end position="39"/>
    </location>
</feature>
<feature type="compositionally biased region" description="Basic and acidic residues" evidence="1">
    <location>
        <begin position="167"/>
        <end position="183"/>
    </location>
</feature>